<comment type="subunit">
    <text evidence="2">Heterotrimer of A, B and C subunits.</text>
</comment>
<comment type="function">
    <text evidence="10">Allows the formation of correctly charged Gln-tRNA(Gln) through the transamidation of misacylated Glu-tRNA(Gln) in the mitochondria. The reaction takes place in the presence of glutamine and ATP through an activated gamma-phospho-Glu-tRNA(Gln).</text>
</comment>
<evidence type="ECO:0000256" key="7">
    <source>
        <dbReference type="ARBA" id="ARBA00024799"/>
    </source>
</evidence>
<evidence type="ECO:0000256" key="3">
    <source>
        <dbReference type="ARBA" id="ARBA00022598"/>
    </source>
</evidence>
<dbReference type="NCBIfam" id="NF004014">
    <property type="entry name" value="PRK05477.1-4"/>
    <property type="match status" value="1"/>
</dbReference>
<evidence type="ECO:0000256" key="5">
    <source>
        <dbReference type="ARBA" id="ARBA00022840"/>
    </source>
</evidence>
<accession>A0ABR2W3D8</accession>
<dbReference type="Pfam" id="PF02637">
    <property type="entry name" value="GatB_Yqey"/>
    <property type="match status" value="1"/>
</dbReference>
<evidence type="ECO:0000259" key="11">
    <source>
        <dbReference type="SMART" id="SM00845"/>
    </source>
</evidence>
<dbReference type="PANTHER" id="PTHR11659:SF0">
    <property type="entry name" value="GLUTAMYL-TRNA(GLN) AMIDOTRANSFERASE SUBUNIT B, MITOCHONDRIAL"/>
    <property type="match status" value="1"/>
</dbReference>
<dbReference type="InterPro" id="IPR042114">
    <property type="entry name" value="GatB_C_1"/>
</dbReference>
<dbReference type="PANTHER" id="PTHR11659">
    <property type="entry name" value="GLUTAMYL-TRNA GLN AMIDOTRANSFERASE SUBUNIT B MITOCHONDRIAL AND PROKARYOTIC PET112-RELATED"/>
    <property type="match status" value="1"/>
</dbReference>
<dbReference type="SMART" id="SM00845">
    <property type="entry name" value="GatB_Yqey"/>
    <property type="match status" value="1"/>
</dbReference>
<dbReference type="InterPro" id="IPR003789">
    <property type="entry name" value="Asn/Gln_tRNA_amidoTrase-B-like"/>
</dbReference>
<keyword evidence="5 10" id="KW-0067">ATP-binding</keyword>
<evidence type="ECO:0000256" key="9">
    <source>
        <dbReference type="ARBA" id="ARBA00047913"/>
    </source>
</evidence>
<comment type="catalytic activity">
    <reaction evidence="8">
        <text>L-aspartyl-tRNA(Asn) + L-glutamine + ATP + H2O = L-asparaginyl-tRNA(Asn) + L-glutamate + ADP + phosphate + 2 H(+)</text>
        <dbReference type="Rhea" id="RHEA:14513"/>
        <dbReference type="Rhea" id="RHEA-COMP:9674"/>
        <dbReference type="Rhea" id="RHEA-COMP:9677"/>
        <dbReference type="ChEBI" id="CHEBI:15377"/>
        <dbReference type="ChEBI" id="CHEBI:15378"/>
        <dbReference type="ChEBI" id="CHEBI:29985"/>
        <dbReference type="ChEBI" id="CHEBI:30616"/>
        <dbReference type="ChEBI" id="CHEBI:43474"/>
        <dbReference type="ChEBI" id="CHEBI:58359"/>
        <dbReference type="ChEBI" id="CHEBI:78515"/>
        <dbReference type="ChEBI" id="CHEBI:78516"/>
        <dbReference type="ChEBI" id="CHEBI:456216"/>
    </reaction>
</comment>
<dbReference type="PROSITE" id="PS01234">
    <property type="entry name" value="GATB"/>
    <property type="match status" value="1"/>
</dbReference>
<comment type="catalytic activity">
    <reaction evidence="9 10">
        <text>L-glutamyl-tRNA(Gln) + L-glutamine + ATP + H2O = L-glutaminyl-tRNA(Gln) + L-glutamate + ADP + phosphate + H(+)</text>
        <dbReference type="Rhea" id="RHEA:17521"/>
        <dbReference type="Rhea" id="RHEA-COMP:9681"/>
        <dbReference type="Rhea" id="RHEA-COMP:9684"/>
        <dbReference type="ChEBI" id="CHEBI:15377"/>
        <dbReference type="ChEBI" id="CHEBI:15378"/>
        <dbReference type="ChEBI" id="CHEBI:29985"/>
        <dbReference type="ChEBI" id="CHEBI:30616"/>
        <dbReference type="ChEBI" id="CHEBI:43474"/>
        <dbReference type="ChEBI" id="CHEBI:58359"/>
        <dbReference type="ChEBI" id="CHEBI:78520"/>
        <dbReference type="ChEBI" id="CHEBI:78521"/>
        <dbReference type="ChEBI" id="CHEBI:456216"/>
    </reaction>
</comment>
<dbReference type="InterPro" id="IPR006075">
    <property type="entry name" value="Asn/Gln-tRNA_Trfase_suB/E_cat"/>
</dbReference>
<evidence type="ECO:0000256" key="8">
    <source>
        <dbReference type="ARBA" id="ARBA00047380"/>
    </source>
</evidence>
<dbReference type="InterPro" id="IPR023168">
    <property type="entry name" value="GatB_Yqey_C_2"/>
</dbReference>
<comment type="subunit">
    <text evidence="10">Subunit of the heterotrimeric GatCAB amidotransferase (AdT) complex, composed of A, B and C subunits.</text>
</comment>
<dbReference type="InterPro" id="IPR014746">
    <property type="entry name" value="Gln_synth/guanido_kin_cat_dom"/>
</dbReference>
<keyword evidence="6 10" id="KW-0648">Protein biosynthesis</keyword>
<evidence type="ECO:0000256" key="4">
    <source>
        <dbReference type="ARBA" id="ARBA00022741"/>
    </source>
</evidence>
<dbReference type="NCBIfam" id="TIGR00133">
    <property type="entry name" value="gatB"/>
    <property type="match status" value="1"/>
</dbReference>
<keyword evidence="4 10" id="KW-0547">Nucleotide-binding</keyword>
<name>A0ABR2W3D8_9FUNG</name>
<dbReference type="SUPFAM" id="SSF55931">
    <property type="entry name" value="Glutamine synthetase/guanido kinase"/>
    <property type="match status" value="1"/>
</dbReference>
<reference evidence="12 13" key="1">
    <citation type="submission" date="2023-04" db="EMBL/GenBank/DDBJ databases">
        <title>Genome of Basidiobolus ranarum AG-B5.</title>
        <authorList>
            <person name="Stajich J.E."/>
            <person name="Carter-House D."/>
            <person name="Gryganskyi A."/>
        </authorList>
    </citation>
    <scope>NUCLEOTIDE SEQUENCE [LARGE SCALE GENOMIC DNA]</scope>
    <source>
        <strain evidence="12 13">AG-B5</strain>
    </source>
</reference>
<evidence type="ECO:0000256" key="10">
    <source>
        <dbReference type="HAMAP-Rule" id="MF_03147"/>
    </source>
</evidence>
<dbReference type="EC" id="6.3.5.-" evidence="10"/>
<protein>
    <recommendedName>
        <fullName evidence="10">Glutamyl-tRNA(Gln) amidotransferase subunit B, mitochondrial</fullName>
        <shortName evidence="10">Glu-AdT subunit B</shortName>
        <ecNumber evidence="10">6.3.5.-</ecNumber>
    </recommendedName>
</protein>
<keyword evidence="13" id="KW-1185">Reference proteome</keyword>
<comment type="similarity">
    <text evidence="1 10">Belongs to the GatB/GatE family. GatB subfamily.</text>
</comment>
<dbReference type="SUPFAM" id="SSF89095">
    <property type="entry name" value="GatB/YqeY motif"/>
    <property type="match status" value="1"/>
</dbReference>
<dbReference type="InterPro" id="IPR018027">
    <property type="entry name" value="Asn/Gln_amidotransferase"/>
</dbReference>
<dbReference type="Proteomes" id="UP001479436">
    <property type="component" value="Unassembled WGS sequence"/>
</dbReference>
<dbReference type="EMBL" id="JASJQH010007089">
    <property type="protein sequence ID" value="KAK9718578.1"/>
    <property type="molecule type" value="Genomic_DNA"/>
</dbReference>
<comment type="subcellular location">
    <subcellularLocation>
        <location evidence="10">Mitochondrion</location>
    </subcellularLocation>
</comment>
<comment type="caution">
    <text evidence="12">The sequence shown here is derived from an EMBL/GenBank/DDBJ whole genome shotgun (WGS) entry which is preliminary data.</text>
</comment>
<feature type="domain" description="Asn/Gln amidotransferase" evidence="11">
    <location>
        <begin position="361"/>
        <end position="508"/>
    </location>
</feature>
<evidence type="ECO:0000313" key="13">
    <source>
        <dbReference type="Proteomes" id="UP001479436"/>
    </source>
</evidence>
<dbReference type="Gene3D" id="1.10.150.380">
    <property type="entry name" value="GatB domain, N-terminal subdomain"/>
    <property type="match status" value="1"/>
</dbReference>
<dbReference type="InterPro" id="IPR004413">
    <property type="entry name" value="GatB"/>
</dbReference>
<proteinExistence type="inferred from homology"/>
<dbReference type="InterPro" id="IPR017958">
    <property type="entry name" value="Gln-tRNA_amidoTrfase_suB_CS"/>
</dbReference>
<dbReference type="HAMAP" id="MF_00121">
    <property type="entry name" value="GatB"/>
    <property type="match status" value="1"/>
</dbReference>
<dbReference type="NCBIfam" id="NF004012">
    <property type="entry name" value="PRK05477.1-2"/>
    <property type="match status" value="1"/>
</dbReference>
<sequence>MFRTTCLSNIKRFPLKRWASTQARPALIAGKTRTWEVIVGLEVHAQINSRSKLFSVTPTSFNEPVNTKYSAFDAAFPGTLPRVNEECILLAVKTILALSGRVQKQSSFERKHYFYPDIPAGYQITQHSNPIGLGGYIELGELDGLPYPLKIGLEQLQLEQDTGKSIHDIQPGASLIDLNRAGTGLMEIVTLPDMRTSLEAGLMVRKLQALLRAVGSSDGNMEEGSMRCDVNVSIHEPGTPFGTRCELKNLGSVKVLMSAIDVEVQRQIEILESGGTVYQETRGYDAVQNQTFKLRSKETAPDYRYMPEPDLPVLQVTDQYIEQAKQQMPELPDVRRSRLIDTYNLSLENCNTLMAEPGIAEYFEQISKKHDPHKTLSWVTSELFGRLSFKGISFSQNPVTQEQLGSIIGGIEEGIISGKIGKSILNLMMDGDSRNALDIAKAKGWQQIEDENALEKLCSELIQKNPEEIQKVKQGNKRVFGWFVGQIMKETKGKANPALVNSILKKHLDY</sequence>
<dbReference type="Gene3D" id="1.10.10.410">
    <property type="match status" value="1"/>
</dbReference>
<evidence type="ECO:0000256" key="1">
    <source>
        <dbReference type="ARBA" id="ARBA00005306"/>
    </source>
</evidence>
<dbReference type="InterPro" id="IPR017959">
    <property type="entry name" value="Asn/Gln-tRNA_amidoTrfase_suB/E"/>
</dbReference>
<gene>
    <name evidence="12" type="ORF">K7432_005428</name>
</gene>
<evidence type="ECO:0000313" key="12">
    <source>
        <dbReference type="EMBL" id="KAK9718578.1"/>
    </source>
</evidence>
<comment type="function">
    <text evidence="7">Allows the formation of correctly charged Asn-tRNA(Asn) or Gln-tRNA(Gln) through the transamidation of misacylated Asp-tRNA(Asn) or Glu-tRNA(Gln) in organisms which lack either or both of asparaginyl-tRNA or glutaminyl-tRNA synthetases. The reaction takes place in the presence of glutamine and ATP through an activated phospho-Asp-tRNA(Asn) or phospho-Glu-tRNA(Gln).</text>
</comment>
<dbReference type="Pfam" id="PF02934">
    <property type="entry name" value="GatB_N"/>
    <property type="match status" value="1"/>
</dbReference>
<evidence type="ECO:0000256" key="6">
    <source>
        <dbReference type="ARBA" id="ARBA00022917"/>
    </source>
</evidence>
<organism evidence="12 13">
    <name type="scientific">Basidiobolus ranarum</name>
    <dbReference type="NCBI Taxonomy" id="34480"/>
    <lineage>
        <taxon>Eukaryota</taxon>
        <taxon>Fungi</taxon>
        <taxon>Fungi incertae sedis</taxon>
        <taxon>Zoopagomycota</taxon>
        <taxon>Entomophthoromycotina</taxon>
        <taxon>Basidiobolomycetes</taxon>
        <taxon>Basidiobolales</taxon>
        <taxon>Basidiobolaceae</taxon>
        <taxon>Basidiobolus</taxon>
    </lineage>
</organism>
<evidence type="ECO:0000256" key="2">
    <source>
        <dbReference type="ARBA" id="ARBA00011123"/>
    </source>
</evidence>
<keyword evidence="10" id="KW-0496">Mitochondrion</keyword>
<keyword evidence="3 10" id="KW-0436">Ligase</keyword>